<feature type="compositionally biased region" description="Basic and acidic residues" evidence="1">
    <location>
        <begin position="430"/>
        <end position="441"/>
    </location>
</feature>
<dbReference type="PANTHER" id="PTHR28037:SF1">
    <property type="entry name" value="ALCOHOL O-ACETYLTRANSFERASE 1-RELATED"/>
    <property type="match status" value="1"/>
</dbReference>
<evidence type="ECO:0000313" key="2">
    <source>
        <dbReference type="EMBL" id="KAF7347714.1"/>
    </source>
</evidence>
<proteinExistence type="predicted"/>
<protein>
    <submittedName>
        <fullName evidence="2">Putative 15-O-acetyltransferase Tri3</fullName>
    </submittedName>
</protein>
<evidence type="ECO:0000313" key="3">
    <source>
        <dbReference type="Proteomes" id="UP000620124"/>
    </source>
</evidence>
<dbReference type="GO" id="GO:0016740">
    <property type="term" value="F:transferase activity"/>
    <property type="evidence" value="ECO:0007669"/>
    <property type="project" value="UniProtKB-KW"/>
</dbReference>
<organism evidence="2 3">
    <name type="scientific">Mycena venus</name>
    <dbReference type="NCBI Taxonomy" id="2733690"/>
    <lineage>
        <taxon>Eukaryota</taxon>
        <taxon>Fungi</taxon>
        <taxon>Dikarya</taxon>
        <taxon>Basidiomycota</taxon>
        <taxon>Agaricomycotina</taxon>
        <taxon>Agaricomycetes</taxon>
        <taxon>Agaricomycetidae</taxon>
        <taxon>Agaricales</taxon>
        <taxon>Marasmiineae</taxon>
        <taxon>Mycenaceae</taxon>
        <taxon>Mycena</taxon>
    </lineage>
</organism>
<dbReference type="AlphaFoldDB" id="A0A8H6XVW9"/>
<reference evidence="2" key="1">
    <citation type="submission" date="2020-05" db="EMBL/GenBank/DDBJ databases">
        <title>Mycena genomes resolve the evolution of fungal bioluminescence.</title>
        <authorList>
            <person name="Tsai I.J."/>
        </authorList>
    </citation>
    <scope>NUCLEOTIDE SEQUENCE</scope>
    <source>
        <strain evidence="2">CCC161011</strain>
    </source>
</reference>
<dbReference type="EMBL" id="JACAZI010000012">
    <property type="protein sequence ID" value="KAF7347714.1"/>
    <property type="molecule type" value="Genomic_DNA"/>
</dbReference>
<evidence type="ECO:0000256" key="1">
    <source>
        <dbReference type="SAM" id="MobiDB-lite"/>
    </source>
</evidence>
<keyword evidence="3" id="KW-1185">Reference proteome</keyword>
<feature type="region of interest" description="Disordered" evidence="1">
    <location>
        <begin position="425"/>
        <end position="456"/>
    </location>
</feature>
<accession>A0A8H6XVW9</accession>
<dbReference type="Gene3D" id="3.30.559.10">
    <property type="entry name" value="Chloramphenicol acetyltransferase-like domain"/>
    <property type="match status" value="1"/>
</dbReference>
<dbReference type="InterPro" id="IPR023213">
    <property type="entry name" value="CAT-like_dom_sf"/>
</dbReference>
<keyword evidence="2" id="KW-0808">Transferase</keyword>
<dbReference type="OrthoDB" id="3355480at2759"/>
<dbReference type="InterPro" id="IPR052058">
    <property type="entry name" value="Alcohol_O-acetyltransferase"/>
</dbReference>
<gene>
    <name evidence="2" type="ORF">MVEN_01528600</name>
</gene>
<dbReference type="Proteomes" id="UP000620124">
    <property type="component" value="Unassembled WGS sequence"/>
</dbReference>
<comment type="caution">
    <text evidence="2">The sequence shown here is derived from an EMBL/GenBank/DDBJ whole genome shotgun (WGS) entry which is preliminary data.</text>
</comment>
<sequence>MAAIVERVDSYSSDDTDDTLLDASSSRHRLERRLGETEASYFLPSRESGVNDMYLHLGFRAPPGVMKRSRVCSVWTLLRLKHPLLASRVVMRDYDDIKFVYVAPESVVDALESADASLEYRSQSKDGRSLSISRFSMSKLSSEMIDAYLNGPRTLSNDRLSYLVISQQSAEDGSETLDEPQNFDLLLCATHFLGDGMALHNFANDFFTLLASDRVDEDLETMLTDEWYSRWGGKKEDSALGLPSALEDRLPPMADGKFHRAVRRVDFENSQAKLIGGHSFPRRSGNARKTVVPTVSIDPERTKQMLKKCKAQSVSISAALFSIVNIAWAKTCDRNWELPIMMYSALNLRSVLTASKAFNDSYWYLAIGYFNDDEVVLPTFIPSSDKDVEQTFWHRARSAKNQSTRAAKSPMLVSRSLEMAQKRGQQARCWAREDDEKERGTWKAPPPPPASKQVTNKPPSAALIGLSLLGNLDGMYKHAAFPKIQLHTLTTGSRQRASGMLLFGYTFAGKLWISLGYDEAGFDDTVDRFWGNVLTAVDTLLG</sequence>
<dbReference type="PANTHER" id="PTHR28037">
    <property type="entry name" value="ALCOHOL O-ACETYLTRANSFERASE 1-RELATED"/>
    <property type="match status" value="1"/>
</dbReference>
<name>A0A8H6XVW9_9AGAR</name>